<feature type="transmembrane region" description="Helical" evidence="10">
    <location>
        <begin position="12"/>
        <end position="37"/>
    </location>
</feature>
<evidence type="ECO:0000256" key="5">
    <source>
        <dbReference type="ARBA" id="ARBA00022500"/>
    </source>
</evidence>
<keyword evidence="4 10" id="KW-1003">Cell membrane</keyword>
<name>A0A1T4KPM6_TREPO</name>
<comment type="similarity">
    <text evidence="3 10">Belongs to the FliL family.</text>
</comment>
<dbReference type="AlphaFoldDB" id="A0A1T4KPM6"/>
<keyword evidence="8 10" id="KW-1133">Transmembrane helix</keyword>
<keyword evidence="5 10" id="KW-0145">Chemotaxis</keyword>
<evidence type="ECO:0000256" key="10">
    <source>
        <dbReference type="RuleBase" id="RU364125"/>
    </source>
</evidence>
<dbReference type="Pfam" id="PF03748">
    <property type="entry name" value="FliL"/>
    <property type="match status" value="1"/>
</dbReference>
<dbReference type="EMBL" id="FUWG01000008">
    <property type="protein sequence ID" value="SJZ44362.1"/>
    <property type="molecule type" value="Genomic_DNA"/>
</dbReference>
<keyword evidence="7 10" id="KW-0283">Flagellar rotation</keyword>
<evidence type="ECO:0000256" key="3">
    <source>
        <dbReference type="ARBA" id="ARBA00008281"/>
    </source>
</evidence>
<dbReference type="GO" id="GO:0071973">
    <property type="term" value="P:bacterial-type flagellum-dependent cell motility"/>
    <property type="evidence" value="ECO:0007669"/>
    <property type="project" value="InterPro"/>
</dbReference>
<keyword evidence="12" id="KW-1185">Reference proteome</keyword>
<dbReference type="InterPro" id="IPR005503">
    <property type="entry name" value="FliL"/>
</dbReference>
<evidence type="ECO:0000256" key="4">
    <source>
        <dbReference type="ARBA" id="ARBA00022475"/>
    </source>
</evidence>
<comment type="function">
    <text evidence="1 10">Controls the rotational direction of flagella during chemotaxis.</text>
</comment>
<sequence length="172" mass="18782">MRMKKIRIPDITVNGALTIIASFIAAVIIVSTIYVFAAGKVTPGKKTSAPAQTVSQSENSSAAESYAAFTGLGRIRTATAPSGEKKDGAGIPVVVSPWFSYKAGDVEFYEELSRKSGILKNIIKEYFSQQTAETLRKKGEERIKSELCAELNAQLTLNKIQALYFSEYIFLD</sequence>
<evidence type="ECO:0000256" key="1">
    <source>
        <dbReference type="ARBA" id="ARBA00002254"/>
    </source>
</evidence>
<evidence type="ECO:0000256" key="9">
    <source>
        <dbReference type="ARBA" id="ARBA00023136"/>
    </source>
</evidence>
<reference evidence="11 12" key="1">
    <citation type="submission" date="2017-02" db="EMBL/GenBank/DDBJ databases">
        <authorList>
            <person name="Peterson S.W."/>
        </authorList>
    </citation>
    <scope>NUCLEOTIDE SEQUENCE [LARGE SCALE GENOMIC DNA]</scope>
    <source>
        <strain evidence="11 12">ATCC BAA-908</strain>
    </source>
</reference>
<evidence type="ECO:0000313" key="11">
    <source>
        <dbReference type="EMBL" id="SJZ44362.1"/>
    </source>
</evidence>
<keyword evidence="11" id="KW-0966">Cell projection</keyword>
<evidence type="ECO:0000256" key="7">
    <source>
        <dbReference type="ARBA" id="ARBA00022779"/>
    </source>
</evidence>
<evidence type="ECO:0000256" key="6">
    <source>
        <dbReference type="ARBA" id="ARBA00022692"/>
    </source>
</evidence>
<protein>
    <recommendedName>
        <fullName evidence="10">Flagellar protein FliL</fullName>
    </recommendedName>
</protein>
<proteinExistence type="inferred from homology"/>
<keyword evidence="11" id="KW-0282">Flagellum</keyword>
<keyword evidence="6 10" id="KW-0812">Transmembrane</keyword>
<dbReference type="STRING" id="261392.SAMN02745149_01271"/>
<dbReference type="Proteomes" id="UP000190423">
    <property type="component" value="Unassembled WGS sequence"/>
</dbReference>
<dbReference type="GO" id="GO:0009425">
    <property type="term" value="C:bacterial-type flagellum basal body"/>
    <property type="evidence" value="ECO:0007669"/>
    <property type="project" value="InterPro"/>
</dbReference>
<dbReference type="GO" id="GO:0005886">
    <property type="term" value="C:plasma membrane"/>
    <property type="evidence" value="ECO:0007669"/>
    <property type="project" value="UniProtKB-SubCell"/>
</dbReference>
<dbReference type="GO" id="GO:0006935">
    <property type="term" value="P:chemotaxis"/>
    <property type="evidence" value="ECO:0007669"/>
    <property type="project" value="UniProtKB-KW"/>
</dbReference>
<keyword evidence="9 10" id="KW-0472">Membrane</keyword>
<evidence type="ECO:0000256" key="8">
    <source>
        <dbReference type="ARBA" id="ARBA00022989"/>
    </source>
</evidence>
<gene>
    <name evidence="11" type="ORF">SAMN02745149_01271</name>
</gene>
<evidence type="ECO:0000256" key="2">
    <source>
        <dbReference type="ARBA" id="ARBA00004162"/>
    </source>
</evidence>
<comment type="subcellular location">
    <subcellularLocation>
        <location evidence="2">Cell membrane</location>
        <topology evidence="2">Single-pass membrane protein</topology>
    </subcellularLocation>
</comment>
<accession>A0A1T4KPM6</accession>
<keyword evidence="11" id="KW-0969">Cilium</keyword>
<organism evidence="11 12">
    <name type="scientific">Treponema porcinum</name>
    <dbReference type="NCBI Taxonomy" id="261392"/>
    <lineage>
        <taxon>Bacteria</taxon>
        <taxon>Pseudomonadati</taxon>
        <taxon>Spirochaetota</taxon>
        <taxon>Spirochaetia</taxon>
        <taxon>Spirochaetales</taxon>
        <taxon>Treponemataceae</taxon>
        <taxon>Treponema</taxon>
    </lineage>
</organism>
<evidence type="ECO:0000313" key="12">
    <source>
        <dbReference type="Proteomes" id="UP000190423"/>
    </source>
</evidence>